<gene>
    <name evidence="1" type="ORF">QQF64_033195</name>
</gene>
<accession>A0ABR3MTC0</accession>
<sequence length="81" mass="8999">MQTHRLGSMTGNVQGVFLQRAPVSLRMGNYVWQMACYHTFSVNLLSVPACGLEIPGHVAKRQVPILFFLVAMVRGKRVGPE</sequence>
<name>A0ABR3MTC0_9TELE</name>
<dbReference type="Proteomes" id="UP001558613">
    <property type="component" value="Unassembled WGS sequence"/>
</dbReference>
<proteinExistence type="predicted"/>
<protein>
    <submittedName>
        <fullName evidence="1">Uncharacterized protein</fullName>
    </submittedName>
</protein>
<reference evidence="1 2" key="1">
    <citation type="submission" date="2023-09" db="EMBL/GenBank/DDBJ databases">
        <authorList>
            <person name="Wang M."/>
        </authorList>
    </citation>
    <scope>NUCLEOTIDE SEQUENCE [LARGE SCALE GENOMIC DNA]</scope>
    <source>
        <strain evidence="1">GT-2023</strain>
        <tissue evidence="1">Liver</tissue>
    </source>
</reference>
<evidence type="ECO:0000313" key="2">
    <source>
        <dbReference type="Proteomes" id="UP001558613"/>
    </source>
</evidence>
<comment type="caution">
    <text evidence="1">The sequence shown here is derived from an EMBL/GenBank/DDBJ whole genome shotgun (WGS) entry which is preliminary data.</text>
</comment>
<dbReference type="EMBL" id="JAYMGO010000009">
    <property type="protein sequence ID" value="KAL1267832.1"/>
    <property type="molecule type" value="Genomic_DNA"/>
</dbReference>
<organism evidence="1 2">
    <name type="scientific">Cirrhinus molitorella</name>
    <name type="common">mud carp</name>
    <dbReference type="NCBI Taxonomy" id="172907"/>
    <lineage>
        <taxon>Eukaryota</taxon>
        <taxon>Metazoa</taxon>
        <taxon>Chordata</taxon>
        <taxon>Craniata</taxon>
        <taxon>Vertebrata</taxon>
        <taxon>Euteleostomi</taxon>
        <taxon>Actinopterygii</taxon>
        <taxon>Neopterygii</taxon>
        <taxon>Teleostei</taxon>
        <taxon>Ostariophysi</taxon>
        <taxon>Cypriniformes</taxon>
        <taxon>Cyprinidae</taxon>
        <taxon>Labeoninae</taxon>
        <taxon>Labeonini</taxon>
        <taxon>Cirrhinus</taxon>
    </lineage>
</organism>
<evidence type="ECO:0000313" key="1">
    <source>
        <dbReference type="EMBL" id="KAL1267832.1"/>
    </source>
</evidence>
<keyword evidence="2" id="KW-1185">Reference proteome</keyword>